<dbReference type="EMBL" id="CM047902">
    <property type="protein sequence ID" value="KAJ0095824.1"/>
    <property type="molecule type" value="Genomic_DNA"/>
</dbReference>
<gene>
    <name evidence="1" type="ORF">Patl1_16672</name>
</gene>
<evidence type="ECO:0000313" key="2">
    <source>
        <dbReference type="Proteomes" id="UP001164250"/>
    </source>
</evidence>
<evidence type="ECO:0000313" key="1">
    <source>
        <dbReference type="EMBL" id="KAJ0095824.1"/>
    </source>
</evidence>
<sequence>MAAIVYLVLFFAMTGHSSALYCLCKDGVGDSALQKAIDYACGAGADCTPIIQNGVCYNPNTVKDHCNYAVNSYFQKKGQTTGSCDFAGAAATSANPPSNVASTLCLPFNCQILIPRSFYLGLTSVIPSHTGTGNGSTPTTTPSTTPTTTTPSTTTPTTTPTTSTTPSTTTGTPNVFGGTTGSLGPTGSGITDSSAGPRFSTTTHFFFSMAVASSLALLWG</sequence>
<comment type="caution">
    <text evidence="1">The sequence shown here is derived from an EMBL/GenBank/DDBJ whole genome shotgun (WGS) entry which is preliminary data.</text>
</comment>
<reference evidence="2" key="1">
    <citation type="journal article" date="2023" name="G3 (Bethesda)">
        <title>Genome assembly and association tests identify interacting loci associated with vigor, precocity, and sex in interspecific pistachio rootstocks.</title>
        <authorList>
            <person name="Palmer W."/>
            <person name="Jacygrad E."/>
            <person name="Sagayaradj S."/>
            <person name="Cavanaugh K."/>
            <person name="Han R."/>
            <person name="Bertier L."/>
            <person name="Beede B."/>
            <person name="Kafkas S."/>
            <person name="Golino D."/>
            <person name="Preece J."/>
            <person name="Michelmore R."/>
        </authorList>
    </citation>
    <scope>NUCLEOTIDE SEQUENCE [LARGE SCALE GENOMIC DNA]</scope>
</reference>
<dbReference type="Proteomes" id="UP001164250">
    <property type="component" value="Chromosome 6"/>
</dbReference>
<protein>
    <submittedName>
        <fullName evidence="1">Uncharacterized protein</fullName>
    </submittedName>
</protein>
<name>A0ACC1BAC0_9ROSI</name>
<organism evidence="1 2">
    <name type="scientific">Pistacia atlantica</name>
    <dbReference type="NCBI Taxonomy" id="434234"/>
    <lineage>
        <taxon>Eukaryota</taxon>
        <taxon>Viridiplantae</taxon>
        <taxon>Streptophyta</taxon>
        <taxon>Embryophyta</taxon>
        <taxon>Tracheophyta</taxon>
        <taxon>Spermatophyta</taxon>
        <taxon>Magnoliopsida</taxon>
        <taxon>eudicotyledons</taxon>
        <taxon>Gunneridae</taxon>
        <taxon>Pentapetalae</taxon>
        <taxon>rosids</taxon>
        <taxon>malvids</taxon>
        <taxon>Sapindales</taxon>
        <taxon>Anacardiaceae</taxon>
        <taxon>Pistacia</taxon>
    </lineage>
</organism>
<proteinExistence type="predicted"/>
<keyword evidence="2" id="KW-1185">Reference proteome</keyword>
<accession>A0ACC1BAC0</accession>